<dbReference type="InterPro" id="IPR031658">
    <property type="entry name" value="Cyclin_C_2"/>
</dbReference>
<dbReference type="GO" id="GO:0016538">
    <property type="term" value="F:cyclin-dependent protein serine/threonine kinase regulator activity"/>
    <property type="evidence" value="ECO:0007669"/>
    <property type="project" value="InterPro"/>
</dbReference>
<accession>A0A8K0EZ03</accession>
<feature type="domain" description="Cyclin-like" evidence="9">
    <location>
        <begin position="59"/>
        <end position="149"/>
    </location>
</feature>
<dbReference type="SMART" id="SM00385">
    <property type="entry name" value="CYCLIN"/>
    <property type="match status" value="1"/>
</dbReference>
<dbReference type="GO" id="GO:0006357">
    <property type="term" value="P:regulation of transcription by RNA polymerase II"/>
    <property type="evidence" value="ECO:0007669"/>
    <property type="project" value="InterPro"/>
</dbReference>
<dbReference type="AlphaFoldDB" id="A0A8K0EZ03"/>
<dbReference type="SUPFAM" id="SSF47954">
    <property type="entry name" value="Cyclin-like"/>
    <property type="match status" value="2"/>
</dbReference>
<dbReference type="NCBIfam" id="TIGR00569">
    <property type="entry name" value="ccl1"/>
    <property type="match status" value="1"/>
</dbReference>
<dbReference type="InterPro" id="IPR013763">
    <property type="entry name" value="Cyclin-like_dom"/>
</dbReference>
<evidence type="ECO:0000256" key="3">
    <source>
        <dbReference type="ARBA" id="ARBA00023127"/>
    </source>
</evidence>
<name>A0A8K0EZ03_BRALA</name>
<evidence type="ECO:0000313" key="10">
    <source>
        <dbReference type="EMBL" id="CAH1268396.1"/>
    </source>
</evidence>
<dbReference type="OrthoDB" id="340962at2759"/>
<comment type="similarity">
    <text evidence="1">Belongs to the cyclin family. Cyclin C subfamily.</text>
</comment>
<sequence>MFYSSTQRKFWTFSSEEELRKLRCQTNQNILQRHEASGKDCSKLLTPDEELKVCQYYHNRLREFCVKFQPPMPKSVMASASSYFKRVYLQNSVMEHHPKIIMLTCVYMACKVEEFNVSIMQFVGNIRARSEERERAVDVILNNELQLLQLLNFHLTVHNPIRPLEGFLIDMKTRHRSAEEVEKLRRFAEEYLDKSFLSDACLLFPPSQVALAALWHSGNNVGMDVLSYVHQCLSKNGDGADQSLLLSQIKKVQEVVGHVTQLDASLVEEAKAKLAAVGSLEVTHDSQGTKRRLGTDQQGKQAAKRKAKQAKSEQGDGGLLTLSSLE</sequence>
<feature type="region of interest" description="Disordered" evidence="8">
    <location>
        <begin position="283"/>
        <end position="326"/>
    </location>
</feature>
<evidence type="ECO:0000259" key="9">
    <source>
        <dbReference type="SMART" id="SM00385"/>
    </source>
</evidence>
<evidence type="ECO:0000256" key="6">
    <source>
        <dbReference type="ARBA" id="ARBA00026042"/>
    </source>
</evidence>
<reference evidence="10" key="1">
    <citation type="submission" date="2022-01" db="EMBL/GenBank/DDBJ databases">
        <authorList>
            <person name="Braso-Vives M."/>
        </authorList>
    </citation>
    <scope>NUCLEOTIDE SEQUENCE</scope>
</reference>
<evidence type="ECO:0000256" key="7">
    <source>
        <dbReference type="RuleBase" id="RU000383"/>
    </source>
</evidence>
<dbReference type="PANTHER" id="PTHR10026">
    <property type="entry name" value="CYCLIN"/>
    <property type="match status" value="1"/>
</dbReference>
<dbReference type="Gene3D" id="1.10.472.10">
    <property type="entry name" value="Cyclin-like"/>
    <property type="match status" value="2"/>
</dbReference>
<keyword evidence="3 7" id="KW-0195">Cyclin</keyword>
<dbReference type="EMBL" id="OV696691">
    <property type="protein sequence ID" value="CAH1268396.1"/>
    <property type="molecule type" value="Genomic_DNA"/>
</dbReference>
<evidence type="ECO:0000256" key="1">
    <source>
        <dbReference type="ARBA" id="ARBA00008638"/>
    </source>
</evidence>
<dbReference type="Pfam" id="PF00134">
    <property type="entry name" value="Cyclin_N"/>
    <property type="match status" value="1"/>
</dbReference>
<keyword evidence="11" id="KW-1185">Reference proteome</keyword>
<gene>
    <name evidence="10" type="primary">CCNH</name>
    <name evidence="10" type="ORF">BLAG_LOCUS21345</name>
</gene>
<evidence type="ECO:0000256" key="2">
    <source>
        <dbReference type="ARBA" id="ARBA00019496"/>
    </source>
</evidence>
<evidence type="ECO:0000256" key="8">
    <source>
        <dbReference type="SAM" id="MobiDB-lite"/>
    </source>
</evidence>
<protein>
    <recommendedName>
        <fullName evidence="2">Cyclin-H</fullName>
    </recommendedName>
</protein>
<dbReference type="CDD" id="cd20525">
    <property type="entry name" value="CYCLIN_CCNH_rpt2"/>
    <property type="match status" value="1"/>
</dbReference>
<dbReference type="InterPro" id="IPR027081">
    <property type="entry name" value="CyclinH/Ccl1"/>
</dbReference>
<dbReference type="FunFam" id="1.10.472.10:FF:000029">
    <property type="entry name" value="Cyclin h"/>
    <property type="match status" value="1"/>
</dbReference>
<evidence type="ECO:0000313" key="11">
    <source>
        <dbReference type="Proteomes" id="UP000838412"/>
    </source>
</evidence>
<dbReference type="GO" id="GO:0070985">
    <property type="term" value="C:transcription factor TFIIK complex"/>
    <property type="evidence" value="ECO:0007669"/>
    <property type="project" value="InterPro"/>
</dbReference>
<comment type="subunit">
    <text evidence="6">Associates primarily with CDK7 and MAT1 to form the CAK complex. CAK can further associate with the core-TFIIH to form the TFIIH basal transcription factor.</text>
</comment>
<dbReference type="InterPro" id="IPR043198">
    <property type="entry name" value="Cyclin/Ssn8"/>
</dbReference>
<dbReference type="CDD" id="cd20524">
    <property type="entry name" value="CYCLIN_CCNH_rpt1"/>
    <property type="match status" value="1"/>
</dbReference>
<dbReference type="InterPro" id="IPR036915">
    <property type="entry name" value="Cyclin-like_sf"/>
</dbReference>
<proteinExistence type="inferred from homology"/>
<comment type="function">
    <text evidence="5">Regulates CDK7, the catalytic subunit of the CDK-activating kinase (CAK) enzymatic complex. CAK activates the cyclin-associated kinases CDK1, CDK2, CDK4 and CDK6 by threonine phosphorylation. CAK complexed to the core-TFIIH basal transcription factor activates RNA polymerase II by serine phosphorylation of the repetitive C-terminal domain (CTD) of its large subunit (POLR2A), allowing its escape from the promoter and elongation of the transcripts. Involved in cell cycle control and in RNA transcription by RNA polymerase II. Its expression and activity are constant throughout the cell cycle.</text>
</comment>
<evidence type="ECO:0000256" key="5">
    <source>
        <dbReference type="ARBA" id="ARBA00025343"/>
    </source>
</evidence>
<dbReference type="Pfam" id="PF16899">
    <property type="entry name" value="Cyclin_C_2"/>
    <property type="match status" value="1"/>
</dbReference>
<evidence type="ECO:0000256" key="4">
    <source>
        <dbReference type="ARBA" id="ARBA00023306"/>
    </source>
</evidence>
<dbReference type="InterPro" id="IPR006671">
    <property type="entry name" value="Cyclin_N"/>
</dbReference>
<organism evidence="10 11">
    <name type="scientific">Branchiostoma lanceolatum</name>
    <name type="common">Common lancelet</name>
    <name type="synonym">Amphioxus lanceolatum</name>
    <dbReference type="NCBI Taxonomy" id="7740"/>
    <lineage>
        <taxon>Eukaryota</taxon>
        <taxon>Metazoa</taxon>
        <taxon>Chordata</taxon>
        <taxon>Cephalochordata</taxon>
        <taxon>Leptocardii</taxon>
        <taxon>Amphioxiformes</taxon>
        <taxon>Branchiostomatidae</taxon>
        <taxon>Branchiostoma</taxon>
    </lineage>
</organism>
<dbReference type="GO" id="GO:0006351">
    <property type="term" value="P:DNA-templated transcription"/>
    <property type="evidence" value="ECO:0007669"/>
    <property type="project" value="InterPro"/>
</dbReference>
<dbReference type="Proteomes" id="UP000838412">
    <property type="component" value="Chromosome 6"/>
</dbReference>
<keyword evidence="4" id="KW-0131">Cell cycle</keyword>